<feature type="transmembrane region" description="Helical" evidence="8">
    <location>
        <begin position="175"/>
        <end position="197"/>
    </location>
</feature>
<comment type="subcellular location">
    <subcellularLocation>
        <location evidence="1">Membrane</location>
        <topology evidence="1">Multi-pass membrane protein</topology>
    </subcellularLocation>
</comment>
<reference evidence="10 11" key="1">
    <citation type="journal article" date="2017" name="PLoS Biol.">
        <title>The sea cucumber genome provides insights into morphological evolution and visceral regeneration.</title>
        <authorList>
            <person name="Zhang X."/>
            <person name="Sun L."/>
            <person name="Yuan J."/>
            <person name="Sun Y."/>
            <person name="Gao Y."/>
            <person name="Zhang L."/>
            <person name="Li S."/>
            <person name="Dai H."/>
            <person name="Hamel J.F."/>
            <person name="Liu C."/>
            <person name="Yu Y."/>
            <person name="Liu S."/>
            <person name="Lin W."/>
            <person name="Guo K."/>
            <person name="Jin S."/>
            <person name="Xu P."/>
            <person name="Storey K.B."/>
            <person name="Huan P."/>
            <person name="Zhang T."/>
            <person name="Zhou Y."/>
            <person name="Zhang J."/>
            <person name="Lin C."/>
            <person name="Li X."/>
            <person name="Xing L."/>
            <person name="Huo D."/>
            <person name="Sun M."/>
            <person name="Wang L."/>
            <person name="Mercier A."/>
            <person name="Li F."/>
            <person name="Yang H."/>
            <person name="Xiang J."/>
        </authorList>
    </citation>
    <scope>NUCLEOTIDE SEQUENCE [LARGE SCALE GENOMIC DNA]</scope>
    <source>
        <strain evidence="10">Shaxun</strain>
        <tissue evidence="10">Muscle</tissue>
    </source>
</reference>
<feature type="region of interest" description="Disordered" evidence="7">
    <location>
        <begin position="311"/>
        <end position="384"/>
    </location>
</feature>
<evidence type="ECO:0000256" key="7">
    <source>
        <dbReference type="SAM" id="MobiDB-lite"/>
    </source>
</evidence>
<evidence type="ECO:0000259" key="9">
    <source>
        <dbReference type="Pfam" id="PF25987"/>
    </source>
</evidence>
<evidence type="ECO:0000313" key="10">
    <source>
        <dbReference type="EMBL" id="PIK43113.1"/>
    </source>
</evidence>
<dbReference type="OrthoDB" id="10066605at2759"/>
<evidence type="ECO:0000256" key="2">
    <source>
        <dbReference type="ARBA" id="ARBA00022553"/>
    </source>
</evidence>
<dbReference type="Pfam" id="PF25987">
    <property type="entry name" value="PRRT3"/>
    <property type="match status" value="1"/>
</dbReference>
<accession>A0A2G8K589</accession>
<feature type="compositionally biased region" description="Polar residues" evidence="7">
    <location>
        <begin position="338"/>
        <end position="348"/>
    </location>
</feature>
<feature type="region of interest" description="Disordered" evidence="7">
    <location>
        <begin position="496"/>
        <end position="539"/>
    </location>
</feature>
<feature type="domain" description="Proline-rich transmembrane protein 3/4" evidence="9">
    <location>
        <begin position="42"/>
        <end position="213"/>
    </location>
</feature>
<proteinExistence type="predicted"/>
<feature type="transmembrane region" description="Helical" evidence="8">
    <location>
        <begin position="601"/>
        <end position="625"/>
    </location>
</feature>
<keyword evidence="6 8" id="KW-0472">Membrane</keyword>
<feature type="transmembrane region" description="Helical" evidence="8">
    <location>
        <begin position="148"/>
        <end position="169"/>
    </location>
</feature>
<feature type="compositionally biased region" description="Polar residues" evidence="7">
    <location>
        <begin position="362"/>
        <end position="375"/>
    </location>
</feature>
<evidence type="ECO:0000256" key="8">
    <source>
        <dbReference type="SAM" id="Phobius"/>
    </source>
</evidence>
<feature type="compositionally biased region" description="Basic and acidic residues" evidence="7">
    <location>
        <begin position="499"/>
        <end position="511"/>
    </location>
</feature>
<protein>
    <recommendedName>
        <fullName evidence="9">Proline-rich transmembrane protein 3/4 domain-containing protein</fullName>
    </recommendedName>
</protein>
<dbReference type="PANTHER" id="PTHR35578">
    <property type="entry name" value="PROLINE-RICH TRANSMEMBRANE PROTEIN 4-RELATED"/>
    <property type="match status" value="1"/>
</dbReference>
<feature type="transmembrane region" description="Helical" evidence="8">
    <location>
        <begin position="562"/>
        <end position="586"/>
    </location>
</feature>
<evidence type="ECO:0000256" key="3">
    <source>
        <dbReference type="ARBA" id="ARBA00022692"/>
    </source>
</evidence>
<feature type="transmembrane region" description="Helical" evidence="8">
    <location>
        <begin position="74"/>
        <end position="94"/>
    </location>
</feature>
<organism evidence="10 11">
    <name type="scientific">Stichopus japonicus</name>
    <name type="common">Sea cucumber</name>
    <dbReference type="NCBI Taxonomy" id="307972"/>
    <lineage>
        <taxon>Eukaryota</taxon>
        <taxon>Metazoa</taxon>
        <taxon>Echinodermata</taxon>
        <taxon>Eleutherozoa</taxon>
        <taxon>Echinozoa</taxon>
        <taxon>Holothuroidea</taxon>
        <taxon>Aspidochirotacea</taxon>
        <taxon>Aspidochirotida</taxon>
        <taxon>Stichopodidae</taxon>
        <taxon>Apostichopus</taxon>
    </lineage>
</organism>
<dbReference type="Proteomes" id="UP000230750">
    <property type="component" value="Unassembled WGS sequence"/>
</dbReference>
<keyword evidence="3 8" id="KW-0812">Transmembrane</keyword>
<dbReference type="PANTHER" id="PTHR35578:SF6">
    <property type="entry name" value="PROLINE-RICH TRANSMEMBRANE PROTEIN 4"/>
    <property type="match status" value="1"/>
</dbReference>
<keyword evidence="2" id="KW-0597">Phosphoprotein</keyword>
<evidence type="ECO:0000256" key="6">
    <source>
        <dbReference type="ARBA" id="ARBA00023136"/>
    </source>
</evidence>
<dbReference type="AlphaFoldDB" id="A0A2G8K589"/>
<comment type="caution">
    <text evidence="10">The sequence shown here is derived from an EMBL/GenBank/DDBJ whole genome shotgun (WGS) entry which is preliminary data.</text>
</comment>
<feature type="transmembrane region" description="Helical" evidence="8">
    <location>
        <begin position="41"/>
        <end position="62"/>
    </location>
</feature>
<sequence length="632" mass="71173">MNRFARFVRFQNNASSEDMSLCVANPLNYKDIPNFPLLLNLHSSILGILHGLLFLFASFMLLRLVVHVKQRRPFIIALHLLLIAFALFRVVFVTAQGHVKDQQMQLILQIVGDLGIPALTSAFALVVWVMSEISQLKVMNRKLQKKRILIGMILFHFILIIIIDISVGFAGTCWLLLTCQLFNILWGFTLTILFFFVTKKIYRTSKELERTFRERAFSNNMLEMTTGRLGFIALAHCDTTDALALGQCSGGPEERRDSVISLKDTYPYLLNQGSPHNLTSYVNAGGDALNLFTVHLEKGGVQMVNNEAMHDDIENKTSRKVNKESETINGKNTDESDAVTSRQTSAGNESLEETQESERPKYSQNGLHRSSYNESQTLKKPVPVPLKTPQIHHEQVVHSTVQLPSTNMDVISRDRTSPPLPNELIAGDYNENTIFRENLEFASVIKPHKQKSNLGEDPVQPRPKPPIARKPNYATISAHVYDVSLENKRNLNTALIENKSNEKQRHVEGKRSFKASDGTDQVSNKNTNNNNGPPTPVLTITKPTRSRLVSNRIVNPTRKLQIVGFTTVILGVVSILLGIIGTSYIYNPLLTGTEMEPDPLIWLIYISVLRFVEYLFALLLTVLAWQKSSKKT</sequence>
<evidence type="ECO:0000256" key="4">
    <source>
        <dbReference type="ARBA" id="ARBA00022729"/>
    </source>
</evidence>
<keyword evidence="11" id="KW-1185">Reference proteome</keyword>
<evidence type="ECO:0000313" key="11">
    <source>
        <dbReference type="Proteomes" id="UP000230750"/>
    </source>
</evidence>
<keyword evidence="4" id="KW-0732">Signal</keyword>
<dbReference type="InterPro" id="IPR052836">
    <property type="entry name" value="PRRT_domain-containing"/>
</dbReference>
<feature type="transmembrane region" description="Helical" evidence="8">
    <location>
        <begin position="106"/>
        <end position="128"/>
    </location>
</feature>
<evidence type="ECO:0000256" key="5">
    <source>
        <dbReference type="ARBA" id="ARBA00022989"/>
    </source>
</evidence>
<feature type="region of interest" description="Disordered" evidence="7">
    <location>
        <begin position="448"/>
        <end position="469"/>
    </location>
</feature>
<dbReference type="InterPro" id="IPR059081">
    <property type="entry name" value="PRRT3-4"/>
</dbReference>
<gene>
    <name evidence="10" type="ORF">BSL78_20038</name>
</gene>
<evidence type="ECO:0000256" key="1">
    <source>
        <dbReference type="ARBA" id="ARBA00004141"/>
    </source>
</evidence>
<feature type="compositionally biased region" description="Basic and acidic residues" evidence="7">
    <location>
        <begin position="311"/>
        <end position="326"/>
    </location>
</feature>
<name>A0A2G8K589_STIJA</name>
<dbReference type="EMBL" id="MRZV01000875">
    <property type="protein sequence ID" value="PIK43113.1"/>
    <property type="molecule type" value="Genomic_DNA"/>
</dbReference>
<keyword evidence="5 8" id="KW-1133">Transmembrane helix</keyword>